<reference evidence="3" key="2">
    <citation type="submission" date="2009-11" db="EMBL/GenBank/DDBJ databases">
        <title>The Genome Sequence of Allomyces macrogynus strain ATCC 38327.</title>
        <authorList>
            <consortium name="The Broad Institute Genome Sequencing Platform"/>
            <person name="Russ C."/>
            <person name="Cuomo C."/>
            <person name="Shea T."/>
            <person name="Young S.K."/>
            <person name="Zeng Q."/>
            <person name="Koehrsen M."/>
            <person name="Haas B."/>
            <person name="Borodovsky M."/>
            <person name="Guigo R."/>
            <person name="Alvarado L."/>
            <person name="Berlin A."/>
            <person name="Borenstein D."/>
            <person name="Chen Z."/>
            <person name="Engels R."/>
            <person name="Freedman E."/>
            <person name="Gellesch M."/>
            <person name="Goldberg J."/>
            <person name="Griggs A."/>
            <person name="Gujja S."/>
            <person name="Heiman D."/>
            <person name="Hepburn T."/>
            <person name="Howarth C."/>
            <person name="Jen D."/>
            <person name="Larson L."/>
            <person name="Lewis B."/>
            <person name="Mehta T."/>
            <person name="Park D."/>
            <person name="Pearson M."/>
            <person name="Roberts A."/>
            <person name="Saif S."/>
            <person name="Shenoy N."/>
            <person name="Sisk P."/>
            <person name="Stolte C."/>
            <person name="Sykes S."/>
            <person name="Walk T."/>
            <person name="White J."/>
            <person name="Yandava C."/>
            <person name="Burger G."/>
            <person name="Gray M.W."/>
            <person name="Holland P.W.H."/>
            <person name="King N."/>
            <person name="Lang F.B.F."/>
            <person name="Roger A.J."/>
            <person name="Ruiz-Trillo I."/>
            <person name="Lander E."/>
            <person name="Nusbaum C."/>
        </authorList>
    </citation>
    <scope>NUCLEOTIDE SEQUENCE [LARGE SCALE GENOMIC DNA]</scope>
    <source>
        <strain evidence="3">ATCC 38327</strain>
    </source>
</reference>
<evidence type="ECO:0000313" key="3">
    <source>
        <dbReference type="Proteomes" id="UP000054350"/>
    </source>
</evidence>
<gene>
    <name evidence="2" type="ORF">AMAG_15719</name>
</gene>
<dbReference type="AlphaFoldDB" id="A0A0L0T9T4"/>
<dbReference type="CDD" id="cd04301">
    <property type="entry name" value="NAT_SF"/>
    <property type="match status" value="1"/>
</dbReference>
<sequence length="237" mass="26096">MSTADLDAIYELTPLADANDADRARFLDIMWVCFRDDPVWKTLIPDDEAKRHAANLFFSQHIRFNGLVANGHVVRERATGHIVGHAALFPPSPPAGPISDAFRATIVNAVGPHVASRLETMLGLFGGMTDLVAAEHPEITDPIWGLQAVIVDPAMQGRGIGTWVVRALLAKFPPVPVILFTQEEHNVRWYSKKLGFELVDTRDFCVDGSPDGAKFINWTMLYVPKPVATEEEASAEL</sequence>
<name>A0A0L0T9T4_ALLM3</name>
<protein>
    <recommendedName>
        <fullName evidence="1">N-acetyltransferase domain-containing protein</fullName>
    </recommendedName>
</protein>
<reference evidence="2 3" key="1">
    <citation type="submission" date="2009-11" db="EMBL/GenBank/DDBJ databases">
        <title>Annotation of Allomyces macrogynus ATCC 38327.</title>
        <authorList>
            <consortium name="The Broad Institute Genome Sequencing Platform"/>
            <person name="Russ C."/>
            <person name="Cuomo C."/>
            <person name="Burger G."/>
            <person name="Gray M.W."/>
            <person name="Holland P.W.H."/>
            <person name="King N."/>
            <person name="Lang F.B.F."/>
            <person name="Roger A.J."/>
            <person name="Ruiz-Trillo I."/>
            <person name="Young S.K."/>
            <person name="Zeng Q."/>
            <person name="Gargeya S."/>
            <person name="Fitzgerald M."/>
            <person name="Haas B."/>
            <person name="Abouelleil A."/>
            <person name="Alvarado L."/>
            <person name="Arachchi H.M."/>
            <person name="Berlin A."/>
            <person name="Chapman S.B."/>
            <person name="Gearin G."/>
            <person name="Goldberg J."/>
            <person name="Griggs A."/>
            <person name="Gujja S."/>
            <person name="Hansen M."/>
            <person name="Heiman D."/>
            <person name="Howarth C."/>
            <person name="Larimer J."/>
            <person name="Lui A."/>
            <person name="MacDonald P.J.P."/>
            <person name="McCowen C."/>
            <person name="Montmayeur A."/>
            <person name="Murphy C."/>
            <person name="Neiman D."/>
            <person name="Pearson M."/>
            <person name="Priest M."/>
            <person name="Roberts A."/>
            <person name="Saif S."/>
            <person name="Shea T."/>
            <person name="Sisk P."/>
            <person name="Stolte C."/>
            <person name="Sykes S."/>
            <person name="Wortman J."/>
            <person name="Nusbaum C."/>
            <person name="Birren B."/>
        </authorList>
    </citation>
    <scope>NUCLEOTIDE SEQUENCE [LARGE SCALE GENOMIC DNA]</scope>
    <source>
        <strain evidence="2 3">ATCC 38327</strain>
    </source>
</reference>
<dbReference type="Proteomes" id="UP000054350">
    <property type="component" value="Unassembled WGS sequence"/>
</dbReference>
<dbReference type="OrthoDB" id="4738875at2759"/>
<dbReference type="InterPro" id="IPR000182">
    <property type="entry name" value="GNAT_dom"/>
</dbReference>
<dbReference type="Gene3D" id="3.40.630.30">
    <property type="match status" value="1"/>
</dbReference>
<evidence type="ECO:0000313" key="2">
    <source>
        <dbReference type="EMBL" id="KNE71502.1"/>
    </source>
</evidence>
<dbReference type="GO" id="GO:0016747">
    <property type="term" value="F:acyltransferase activity, transferring groups other than amino-acyl groups"/>
    <property type="evidence" value="ECO:0007669"/>
    <property type="project" value="InterPro"/>
</dbReference>
<dbReference type="EMBL" id="GG745372">
    <property type="protein sequence ID" value="KNE71502.1"/>
    <property type="molecule type" value="Genomic_DNA"/>
</dbReference>
<dbReference type="Pfam" id="PF00583">
    <property type="entry name" value="Acetyltransf_1"/>
    <property type="match status" value="1"/>
</dbReference>
<proteinExistence type="predicted"/>
<organism evidence="2 3">
    <name type="scientific">Allomyces macrogynus (strain ATCC 38327)</name>
    <name type="common">Allomyces javanicus var. macrogynus</name>
    <dbReference type="NCBI Taxonomy" id="578462"/>
    <lineage>
        <taxon>Eukaryota</taxon>
        <taxon>Fungi</taxon>
        <taxon>Fungi incertae sedis</taxon>
        <taxon>Blastocladiomycota</taxon>
        <taxon>Blastocladiomycetes</taxon>
        <taxon>Blastocladiales</taxon>
        <taxon>Blastocladiaceae</taxon>
        <taxon>Allomyces</taxon>
    </lineage>
</organism>
<evidence type="ECO:0000259" key="1">
    <source>
        <dbReference type="PROSITE" id="PS51186"/>
    </source>
</evidence>
<accession>A0A0L0T9T4</accession>
<dbReference type="InterPro" id="IPR016181">
    <property type="entry name" value="Acyl_CoA_acyltransferase"/>
</dbReference>
<dbReference type="InterPro" id="IPR052523">
    <property type="entry name" value="Trichothecene_AcTrans"/>
</dbReference>
<dbReference type="PANTHER" id="PTHR42791">
    <property type="entry name" value="GNAT FAMILY ACETYLTRANSFERASE"/>
    <property type="match status" value="1"/>
</dbReference>
<feature type="domain" description="N-acetyltransferase" evidence="1">
    <location>
        <begin position="13"/>
        <end position="228"/>
    </location>
</feature>
<keyword evidence="3" id="KW-1185">Reference proteome</keyword>
<dbReference type="VEuPathDB" id="FungiDB:AMAG_15719"/>
<dbReference type="PANTHER" id="PTHR42791:SF1">
    <property type="entry name" value="N-ACETYLTRANSFERASE DOMAIN-CONTAINING PROTEIN"/>
    <property type="match status" value="1"/>
</dbReference>
<dbReference type="PROSITE" id="PS51186">
    <property type="entry name" value="GNAT"/>
    <property type="match status" value="1"/>
</dbReference>
<dbReference type="SUPFAM" id="SSF55729">
    <property type="entry name" value="Acyl-CoA N-acyltransferases (Nat)"/>
    <property type="match status" value="1"/>
</dbReference>